<gene>
    <name evidence="12" type="ORF">M231_06663</name>
</gene>
<keyword evidence="7 10" id="KW-0010">Activator</keyword>
<dbReference type="GO" id="GO:0006325">
    <property type="term" value="P:chromatin organization"/>
    <property type="evidence" value="ECO:0007669"/>
    <property type="project" value="UniProtKB-KW"/>
</dbReference>
<dbReference type="AlphaFoldDB" id="A0A4Q1BBE1"/>
<organism evidence="12 13">
    <name type="scientific">Tremella mesenterica</name>
    <name type="common">Jelly fungus</name>
    <dbReference type="NCBI Taxonomy" id="5217"/>
    <lineage>
        <taxon>Eukaryota</taxon>
        <taxon>Fungi</taxon>
        <taxon>Dikarya</taxon>
        <taxon>Basidiomycota</taxon>
        <taxon>Agaricomycotina</taxon>
        <taxon>Tremellomycetes</taxon>
        <taxon>Tremellales</taxon>
        <taxon>Tremellaceae</taxon>
        <taxon>Tremella</taxon>
    </lineage>
</organism>
<dbReference type="EMBL" id="SDIL01000110">
    <property type="protein sequence ID" value="RXK36069.1"/>
    <property type="molecule type" value="Genomic_DNA"/>
</dbReference>
<dbReference type="GO" id="GO:0006357">
    <property type="term" value="P:regulation of transcription by RNA polymerase II"/>
    <property type="evidence" value="ECO:0007669"/>
    <property type="project" value="TreeGrafter"/>
</dbReference>
<keyword evidence="13" id="KW-1185">Reference proteome</keyword>
<evidence type="ECO:0000256" key="11">
    <source>
        <dbReference type="SAM" id="MobiDB-lite"/>
    </source>
</evidence>
<feature type="region of interest" description="Disordered" evidence="11">
    <location>
        <begin position="130"/>
        <end position="268"/>
    </location>
</feature>
<evidence type="ECO:0000256" key="9">
    <source>
        <dbReference type="ARBA" id="ARBA00023242"/>
    </source>
</evidence>
<keyword evidence="9" id="KW-0539">Nucleus</keyword>
<sequence>MPDLDEELKVMANSIFDEMLDNVLLTTTISAHREIVRGRLPCNICHTHCRGHQPLVQETPSQAGGYLVGPEKGTGGATGIGSGSGKMDNSGNVFFECLVCRRLITSNRYAPHLSSCLGLKGSTRRGARAAANKIRLGTTERSSSPYYQPSEAGSEESVASKKKKMNGSSTPNGMKRNKSPSKVGQIGKRLHPGSGSATPTGFPRAAPGPSRLGQPPHQPDPDFSSPISSVSPEKSVTSFPDSSTSSQILGSIQAPAVVEDSDEDMDDY</sequence>
<evidence type="ECO:0000256" key="5">
    <source>
        <dbReference type="ARBA" id="ARBA00022853"/>
    </source>
</evidence>
<evidence type="ECO:0000313" key="12">
    <source>
        <dbReference type="EMBL" id="RXK36069.1"/>
    </source>
</evidence>
<evidence type="ECO:0000256" key="8">
    <source>
        <dbReference type="ARBA" id="ARBA00023163"/>
    </source>
</evidence>
<dbReference type="GO" id="GO:0008270">
    <property type="term" value="F:zinc ion binding"/>
    <property type="evidence" value="ECO:0007669"/>
    <property type="project" value="UniProtKB-KW"/>
</dbReference>
<dbReference type="OrthoDB" id="21557at2759"/>
<dbReference type="InterPro" id="IPR051078">
    <property type="entry name" value="SGF11"/>
</dbReference>
<comment type="caution">
    <text evidence="12">The sequence shown here is derived from an EMBL/GenBank/DDBJ whole genome shotgun (WGS) entry which is preliminary data.</text>
</comment>
<comment type="subcellular location">
    <subcellularLocation>
        <location evidence="1 10">Nucleus</location>
    </subcellularLocation>
</comment>
<dbReference type="InterPro" id="IPR013246">
    <property type="entry name" value="SAGA_su_Sgf11"/>
</dbReference>
<keyword evidence="6" id="KW-0805">Transcription regulation</keyword>
<proteinExistence type="inferred from homology"/>
<dbReference type="PANTHER" id="PTHR46367:SF1">
    <property type="entry name" value="ATAXIN-7-LIKE PROTEIN 3"/>
    <property type="match status" value="1"/>
</dbReference>
<name>A0A4Q1BBE1_TREME</name>
<evidence type="ECO:0000256" key="6">
    <source>
        <dbReference type="ARBA" id="ARBA00023015"/>
    </source>
</evidence>
<keyword evidence="5" id="KW-0156">Chromatin regulator</keyword>
<accession>A0A4Q1BBE1</accession>
<dbReference type="PANTHER" id="PTHR46367">
    <property type="entry name" value="ATAXIN-7-LIKE PROTEIN 3"/>
    <property type="match status" value="1"/>
</dbReference>
<dbReference type="Pfam" id="PF08209">
    <property type="entry name" value="Sgf11"/>
    <property type="match status" value="1"/>
</dbReference>
<keyword evidence="8" id="KW-0804">Transcription</keyword>
<reference evidence="12 13" key="1">
    <citation type="submission" date="2016-06" db="EMBL/GenBank/DDBJ databases">
        <title>Evolution of pathogenesis and genome organization in the Tremellales.</title>
        <authorList>
            <person name="Cuomo C."/>
            <person name="Litvintseva A."/>
            <person name="Heitman J."/>
            <person name="Chen Y."/>
            <person name="Sun S."/>
            <person name="Springer D."/>
            <person name="Dromer F."/>
            <person name="Young S."/>
            <person name="Zeng Q."/>
            <person name="Chapman S."/>
            <person name="Gujja S."/>
            <person name="Saif S."/>
            <person name="Birren B."/>
        </authorList>
    </citation>
    <scope>NUCLEOTIDE SEQUENCE [LARGE SCALE GENOMIC DNA]</scope>
    <source>
        <strain evidence="12 13">ATCC 28783</strain>
    </source>
</reference>
<dbReference type="Proteomes" id="UP000289152">
    <property type="component" value="Unassembled WGS sequence"/>
</dbReference>
<dbReference type="InParanoid" id="A0A4Q1BBE1"/>
<comment type="similarity">
    <text evidence="10">Belongs to the SGF11 family.</text>
</comment>
<keyword evidence="2" id="KW-0479">Metal-binding</keyword>
<evidence type="ECO:0000256" key="7">
    <source>
        <dbReference type="ARBA" id="ARBA00023159"/>
    </source>
</evidence>
<dbReference type="GO" id="GO:0000124">
    <property type="term" value="C:SAGA complex"/>
    <property type="evidence" value="ECO:0007669"/>
    <property type="project" value="TreeGrafter"/>
</dbReference>
<keyword evidence="4" id="KW-0862">Zinc</keyword>
<feature type="compositionally biased region" description="Acidic residues" evidence="11">
    <location>
        <begin position="259"/>
        <end position="268"/>
    </location>
</feature>
<dbReference type="Gene3D" id="3.30.160.60">
    <property type="entry name" value="Classic Zinc Finger"/>
    <property type="match status" value="1"/>
</dbReference>
<evidence type="ECO:0000256" key="1">
    <source>
        <dbReference type="ARBA" id="ARBA00004123"/>
    </source>
</evidence>
<dbReference type="VEuPathDB" id="FungiDB:TREMEDRAFT_60614"/>
<keyword evidence="3" id="KW-0863">Zinc-finger</keyword>
<evidence type="ECO:0000256" key="2">
    <source>
        <dbReference type="ARBA" id="ARBA00022723"/>
    </source>
</evidence>
<protein>
    <recommendedName>
        <fullName evidence="10">SAGA-associated factor 11</fullName>
    </recommendedName>
</protein>
<dbReference type="STRING" id="5217.A0A4Q1BBE1"/>
<feature type="compositionally biased region" description="Low complexity" evidence="11">
    <location>
        <begin position="221"/>
        <end position="246"/>
    </location>
</feature>
<evidence type="ECO:0000313" key="13">
    <source>
        <dbReference type="Proteomes" id="UP000289152"/>
    </source>
</evidence>
<dbReference type="GO" id="GO:0071819">
    <property type="term" value="C:DUBm complex"/>
    <property type="evidence" value="ECO:0007669"/>
    <property type="project" value="TreeGrafter"/>
</dbReference>
<dbReference type="GO" id="GO:0003713">
    <property type="term" value="F:transcription coactivator activity"/>
    <property type="evidence" value="ECO:0007669"/>
    <property type="project" value="TreeGrafter"/>
</dbReference>
<evidence type="ECO:0000256" key="4">
    <source>
        <dbReference type="ARBA" id="ARBA00022833"/>
    </source>
</evidence>
<evidence type="ECO:0000256" key="3">
    <source>
        <dbReference type="ARBA" id="ARBA00022771"/>
    </source>
</evidence>
<evidence type="ECO:0000256" key="10">
    <source>
        <dbReference type="RuleBase" id="RU261113"/>
    </source>
</evidence>